<reference evidence="1 2" key="1">
    <citation type="submission" date="2018-08" db="EMBL/GenBank/DDBJ databases">
        <title>Genomic Encyclopedia of Type Strains, Phase III (KMG-III): the genomes of soil and plant-associated and newly described type strains.</title>
        <authorList>
            <person name="Whitman W."/>
        </authorList>
    </citation>
    <scope>NUCLEOTIDE SEQUENCE [LARGE SCALE GENOMIC DNA]</scope>
    <source>
        <strain evidence="1 2">CGMCC 1.10966</strain>
    </source>
</reference>
<protein>
    <submittedName>
        <fullName evidence="1">Uncharacterized protein</fullName>
    </submittedName>
</protein>
<gene>
    <name evidence="1" type="ORF">A8990_1048</name>
</gene>
<accession>A0A3D9SC94</accession>
<dbReference type="Proteomes" id="UP000256304">
    <property type="component" value="Unassembled WGS sequence"/>
</dbReference>
<comment type="caution">
    <text evidence="1">The sequence shown here is derived from an EMBL/GenBank/DDBJ whole genome shotgun (WGS) entry which is preliminary data.</text>
</comment>
<sequence>MDKLLVKSLFDEITKSLKVAKKRCVDIYYLNKVWYRKDLAVDEIHELTCMSKLSL</sequence>
<dbReference type="EMBL" id="QTTN01000004">
    <property type="protein sequence ID" value="REE91501.1"/>
    <property type="molecule type" value="Genomic_DNA"/>
</dbReference>
<proteinExistence type="predicted"/>
<name>A0A3D9SC94_9BACL</name>
<evidence type="ECO:0000313" key="1">
    <source>
        <dbReference type="EMBL" id="REE91501.1"/>
    </source>
</evidence>
<evidence type="ECO:0000313" key="2">
    <source>
        <dbReference type="Proteomes" id="UP000256304"/>
    </source>
</evidence>
<dbReference type="AlphaFoldDB" id="A0A3D9SC94"/>
<keyword evidence="2" id="KW-1185">Reference proteome</keyword>
<organism evidence="1 2">
    <name type="scientific">Paenibacillus taihuensis</name>
    <dbReference type="NCBI Taxonomy" id="1156355"/>
    <lineage>
        <taxon>Bacteria</taxon>
        <taxon>Bacillati</taxon>
        <taxon>Bacillota</taxon>
        <taxon>Bacilli</taxon>
        <taxon>Bacillales</taxon>
        <taxon>Paenibacillaceae</taxon>
        <taxon>Paenibacillus</taxon>
    </lineage>
</organism>